<protein>
    <submittedName>
        <fullName evidence="2">Uncharacterized conserved protein YgiB, involved in bioifilm formation, UPF0441/DUF1190 family</fullName>
    </submittedName>
</protein>
<dbReference type="Proteomes" id="UP000182692">
    <property type="component" value="Unassembled WGS sequence"/>
</dbReference>
<feature type="compositionally biased region" description="Basic and acidic residues" evidence="1">
    <location>
        <begin position="1"/>
        <end position="10"/>
    </location>
</feature>
<dbReference type="Pfam" id="PF06693">
    <property type="entry name" value="DUF1190"/>
    <property type="match status" value="1"/>
</dbReference>
<proteinExistence type="predicted"/>
<name>A0A1I5TZC7_9GAMM</name>
<dbReference type="STRING" id="1121869.SAMN03084138_03398"/>
<sequence>MTQHNTEQHANRSKRSNNVKRSAMNKAARVIPFAFVGGISGCFFEPETEGFVFENPRQCGNSFPEQMEECEIAYQEALRDAAESAPRYYNQQECEMDFLDGCQRYSSFFIPALAGYFFARGLDDDYFKRKKKRHYSQPLYRYRGKFFSGDGKSFGNVANKAVNVSSSTINRKGGTVGQVMSRGGFGKSVSSSSRSSSRGS</sequence>
<dbReference type="InterPro" id="IPR009576">
    <property type="entry name" value="Biofilm_formation_YgiB"/>
</dbReference>
<feature type="region of interest" description="Disordered" evidence="1">
    <location>
        <begin position="173"/>
        <end position="200"/>
    </location>
</feature>
<reference evidence="2 3" key="1">
    <citation type="submission" date="2016-10" db="EMBL/GenBank/DDBJ databases">
        <authorList>
            <person name="de Groot N.N."/>
        </authorList>
    </citation>
    <scope>NUCLEOTIDE SEQUENCE [LARGE SCALE GENOMIC DNA]</scope>
    <source>
        <strain evidence="2 3">DSM 15893</strain>
    </source>
</reference>
<accession>A0A1I5TZC7</accession>
<organism evidence="2 3">
    <name type="scientific">Enterovibrio norvegicus DSM 15893</name>
    <dbReference type="NCBI Taxonomy" id="1121869"/>
    <lineage>
        <taxon>Bacteria</taxon>
        <taxon>Pseudomonadati</taxon>
        <taxon>Pseudomonadota</taxon>
        <taxon>Gammaproteobacteria</taxon>
        <taxon>Vibrionales</taxon>
        <taxon>Vibrionaceae</taxon>
        <taxon>Enterovibrio</taxon>
    </lineage>
</organism>
<dbReference type="OrthoDB" id="5903948at2"/>
<dbReference type="GeneID" id="35874306"/>
<gene>
    <name evidence="2" type="ORF">SAMN03084138_03398</name>
</gene>
<feature type="compositionally biased region" description="Low complexity" evidence="1">
    <location>
        <begin position="187"/>
        <end position="200"/>
    </location>
</feature>
<dbReference type="EMBL" id="FOWR01000028">
    <property type="protein sequence ID" value="SFP88412.1"/>
    <property type="molecule type" value="Genomic_DNA"/>
</dbReference>
<evidence type="ECO:0000256" key="1">
    <source>
        <dbReference type="SAM" id="MobiDB-lite"/>
    </source>
</evidence>
<evidence type="ECO:0000313" key="2">
    <source>
        <dbReference type="EMBL" id="SFP88412.1"/>
    </source>
</evidence>
<dbReference type="AlphaFoldDB" id="A0A1I5TZC7"/>
<feature type="region of interest" description="Disordered" evidence="1">
    <location>
        <begin position="1"/>
        <end position="20"/>
    </location>
</feature>
<evidence type="ECO:0000313" key="3">
    <source>
        <dbReference type="Proteomes" id="UP000182692"/>
    </source>
</evidence>
<dbReference type="RefSeq" id="WP_017010278.1">
    <property type="nucleotide sequence ID" value="NZ_FOWR01000028.1"/>
</dbReference>